<dbReference type="SUPFAM" id="SSF52540">
    <property type="entry name" value="P-loop containing nucleoside triphosphate hydrolases"/>
    <property type="match status" value="1"/>
</dbReference>
<protein>
    <submittedName>
        <fullName evidence="3">Tetratricopeptide repeat protein</fullName>
    </submittedName>
</protein>
<dbReference type="PANTHER" id="PTHR19959">
    <property type="entry name" value="KINESIN LIGHT CHAIN"/>
    <property type="match status" value="1"/>
</dbReference>
<dbReference type="Proteomes" id="UP000295122">
    <property type="component" value="Unassembled WGS sequence"/>
</dbReference>
<gene>
    <name evidence="3" type="ORF">EV668_2145</name>
</gene>
<accession>A0A4R7C8A1</accession>
<evidence type="ECO:0000259" key="2">
    <source>
        <dbReference type="Pfam" id="PF20703"/>
    </source>
</evidence>
<dbReference type="SUPFAM" id="SSF48452">
    <property type="entry name" value="TPR-like"/>
    <property type="match status" value="1"/>
</dbReference>
<evidence type="ECO:0000313" key="4">
    <source>
        <dbReference type="Proteomes" id="UP000295122"/>
    </source>
</evidence>
<dbReference type="Gene3D" id="1.25.40.10">
    <property type="entry name" value="Tetratricopeptide repeat domain"/>
    <property type="match status" value="3"/>
</dbReference>
<dbReference type="PANTHER" id="PTHR19959:SF119">
    <property type="entry name" value="FUNGAL LIPASE-LIKE DOMAIN-CONTAINING PROTEIN"/>
    <property type="match status" value="1"/>
</dbReference>
<dbReference type="InterPro" id="IPR019734">
    <property type="entry name" value="TPR_rpt"/>
</dbReference>
<dbReference type="InterPro" id="IPR011990">
    <property type="entry name" value="TPR-like_helical_dom_sf"/>
</dbReference>
<dbReference type="Pfam" id="PF20703">
    <property type="entry name" value="nSTAND1"/>
    <property type="match status" value="1"/>
</dbReference>
<feature type="region of interest" description="Disordered" evidence="1">
    <location>
        <begin position="1346"/>
        <end position="1367"/>
    </location>
</feature>
<evidence type="ECO:0000313" key="3">
    <source>
        <dbReference type="EMBL" id="TDR94854.1"/>
    </source>
</evidence>
<evidence type="ECO:0000256" key="1">
    <source>
        <dbReference type="SAM" id="MobiDB-lite"/>
    </source>
</evidence>
<comment type="caution">
    <text evidence="3">The sequence shown here is derived from an EMBL/GenBank/DDBJ whole genome shotgun (WGS) entry which is preliminary data.</text>
</comment>
<dbReference type="RefSeq" id="WP_133769711.1">
    <property type="nucleotide sequence ID" value="NZ_SNZR01000011.1"/>
</dbReference>
<organism evidence="3 4">
    <name type="scientific">Enterovirga rhinocerotis</name>
    <dbReference type="NCBI Taxonomy" id="1339210"/>
    <lineage>
        <taxon>Bacteria</taxon>
        <taxon>Pseudomonadati</taxon>
        <taxon>Pseudomonadota</taxon>
        <taxon>Alphaproteobacteria</taxon>
        <taxon>Hyphomicrobiales</taxon>
        <taxon>Methylobacteriaceae</taxon>
        <taxon>Enterovirga</taxon>
    </lineage>
</organism>
<feature type="domain" description="Novel STAND NTPase 1" evidence="2">
    <location>
        <begin position="207"/>
        <end position="655"/>
    </location>
</feature>
<dbReference type="OrthoDB" id="8021210at2"/>
<reference evidence="3 4" key="1">
    <citation type="submission" date="2019-03" db="EMBL/GenBank/DDBJ databases">
        <title>Genomic Encyclopedia of Type Strains, Phase IV (KMG-IV): sequencing the most valuable type-strain genomes for metagenomic binning, comparative biology and taxonomic classification.</title>
        <authorList>
            <person name="Goeker M."/>
        </authorList>
    </citation>
    <scope>NUCLEOTIDE SEQUENCE [LARGE SCALE GENOMIC DNA]</scope>
    <source>
        <strain evidence="3 4">DSM 25903</strain>
    </source>
</reference>
<keyword evidence="4" id="KW-1185">Reference proteome</keyword>
<name>A0A4R7C8A1_9HYPH</name>
<dbReference type="InterPro" id="IPR049052">
    <property type="entry name" value="nSTAND1"/>
</dbReference>
<sequence>MSERVFRLFLSSPGDVAIERRRIAGVVSRLNGECAGRARIDVIRWETETYQAHATFQAQIPQSVECDLVLTLFKWRLGTELPPDFERMPTGETYPSGTAYELLTAMEARRQGAETPDVFVYRYTGSAPRPAIDDPDRERVEQEWRRLQGFFERWFLTPEGHFRAAFQTYATEDDLDDQIEHLLRRWLTEKVAAGRILAWPDAIKGSPFPGLESYGRRHAAVFFGRGRDVARAVEQWRDVAERGHPVLLVVGASGSGKSSLAKAGLLPRVTTPGVIESVDLWRAASFRPGDSPDGPLTALAASLLTDVRDLPAAEEGRGPALPELAAGGLGDATALASLLASDPAAGAAAVVDALDAIGAAEQAREKRARPVRADLVVVLDQLDEVFAPSLDPASRDDFVAALTALAATGRVWIVATLRADLYAAMLEHPGLKALKEAGATYDLAPPGPAELAEIVRRPAEAADLVFGTDPATGESVDERLLAEADRPDMLPLVQLALARLYEGRREEANPEGERTVLPFDVYAGLGGLTGIIDEVGERALAGLSPAAVRSLPQLTRSLARLETEGGLAGTLTVTPRPLAEIAPDEARRALVAALVGARLLTLSDTGDGSLVRLAHQRVLTDWGRTREIVQGSADFYRIHGEIERRRLRWEENRRADLLLPRGLPLAEAEDVVARYGEEIAPETRAFVRASRARAGRAQMLTGAAAVIFALVAIGALFQWTIARQQTQLAQTNFGVAREAVRGVVFDVVQGLSDVSGMRLDSLRTILSTVRKAADKLAGTSPGDPDLLRTRAAMFDNFARMYAGIGDIPAARTSADDAVAILRDLAKTRPEDVRVESDLGIVIVTRGTIDAQSGDVSRARQHFEEALRLARIGAQRGAADPELRKRVMVPLDRLGDARLTLGDYRGARDAYREQVEVARRELGIDPTSAALRDGLAKALFNLGYLGMESGDLDLAATSYEEAARIARALADEFPASPGMQRGLSSMLGNLGKLDARLGRAREAIARYDESVAIERRLVREDPQNAERQRTLAISLEFRGEGASALSDWPTALKVHSEQLEIFRGLVARNSLDLRNQRSLAIALAEIGAVRREMGEEPAARAAFEERLAITRRLAETQPDNAEAKTDLTIALRDMAETRERAGEAAGGLALRQEGLVLARALAKLDPDNVKPMQLLQELLRALAQIQTEAGDDAGTLASFEEEAGVLRRMIVLRPGEANLRALLGTALLQIGAHKGGLDDRAGTFAALDESVSVLRDLVAMGDPRGPRFLDYVLDVSARMGAAFGDTARSLDAYRALLALRRERLAREGGPQRRIELAGAAIAVAKLAPDDALLREAVALLDGLPEADRTDDSRKLRAEADTLLDKAPG</sequence>
<proteinExistence type="predicted"/>
<dbReference type="Pfam" id="PF13181">
    <property type="entry name" value="TPR_8"/>
    <property type="match status" value="1"/>
</dbReference>
<dbReference type="InterPro" id="IPR027417">
    <property type="entry name" value="P-loop_NTPase"/>
</dbReference>
<dbReference type="SMART" id="SM00028">
    <property type="entry name" value="TPR"/>
    <property type="match status" value="6"/>
</dbReference>
<dbReference type="EMBL" id="SNZR01000011">
    <property type="protein sequence ID" value="TDR94854.1"/>
    <property type="molecule type" value="Genomic_DNA"/>
</dbReference>